<keyword evidence="3 5" id="KW-0012">Acyltransferase</keyword>
<dbReference type="InterPro" id="IPR042231">
    <property type="entry name" value="Cho/carn_acyl_trans_2"/>
</dbReference>
<sequence length="654" mass="73940">MSSIFQTTLTPRRPVSTLSTGQPSLPRLPIPKLEDTVTRYLKSLEPLYEDVARKERTTIDHVKKERQRIAADFVSSGSLGSKLQSRLQDVDAVSPNNWLNDKIWPRVAYHECRDPLLIHSNWWLLLQDDSNVPEAVRNISYEPTGSTSPWQIRRSAWLVKRFLDYRNMLEKQTMHPDSSRTGIWLRKPAYRFYGLTRIPLPGCDTLTTPFSGKPAFIHVMYREWSYVVQVLDQDGQQVPVAEIESRIIALISDVKQRELNGQVVVPIGRLTADPRDLWAANREHLLTLSPRNRRAMSQIETSLFTLSIDDHTLAPDESSCRPPNLSGHIRNTSCGGDSTNRWFDKSFSLIVESNSRFGVMGEHSPVDALIPSIIADWVVSEPLDPTQFVDDVSSASGWELIYWEEDPHIREQFSDAIRRAKAIIDDSDADVLWFNDYGVDWIKNTGTSHISPDAYIQLALQLAWYKSRGCHTATYETASTRLFLHGRTEAIRTLSVESVAFVRAMTDSSSSHVSRYTHLHAASLAHNSTTRDAMLGRGIDRHLLGLRLQLRSEESSPFFDDPLFVLSQEWKLSTSGLSAGIVSLLQGERFGAPFADGYGINYLTGAELLKFGIESKRSSPLTSTKHFKQMIAESLEEMKVVCLEGMYGNQESKL</sequence>
<proteinExistence type="inferred from homology"/>
<evidence type="ECO:0000256" key="4">
    <source>
        <dbReference type="PIRSR" id="PIRSR600542-1"/>
    </source>
</evidence>
<evidence type="ECO:0000256" key="5">
    <source>
        <dbReference type="RuleBase" id="RU003801"/>
    </source>
</evidence>
<keyword evidence="2 5" id="KW-0808">Transferase</keyword>
<evidence type="ECO:0000256" key="2">
    <source>
        <dbReference type="ARBA" id="ARBA00022679"/>
    </source>
</evidence>
<gene>
    <name evidence="8" type="ORF">BS47DRAFT_1291705</name>
</gene>
<evidence type="ECO:0000256" key="6">
    <source>
        <dbReference type="SAM" id="MobiDB-lite"/>
    </source>
</evidence>
<dbReference type="PROSITE" id="PS00440">
    <property type="entry name" value="ACYLTRANSF_C_2"/>
    <property type="match status" value="1"/>
</dbReference>
<feature type="region of interest" description="Disordered" evidence="6">
    <location>
        <begin position="1"/>
        <end position="28"/>
    </location>
</feature>
<evidence type="ECO:0000256" key="1">
    <source>
        <dbReference type="ARBA" id="ARBA00005232"/>
    </source>
</evidence>
<protein>
    <recommendedName>
        <fullName evidence="7">Choline/carnitine acyltransferase domain-containing protein</fullName>
    </recommendedName>
</protein>
<dbReference type="Gene3D" id="3.30.559.10">
    <property type="entry name" value="Chloramphenicol acetyltransferase-like domain"/>
    <property type="match status" value="1"/>
</dbReference>
<feature type="compositionally biased region" description="Polar residues" evidence="6">
    <location>
        <begin position="1"/>
        <end position="23"/>
    </location>
</feature>
<dbReference type="PANTHER" id="PTHR22589:SF107">
    <property type="entry name" value="CHOLINE_CARNITINE ACYLTRANSFERASE DOMAIN-CONTAINING PROTEIN"/>
    <property type="match status" value="1"/>
</dbReference>
<dbReference type="EMBL" id="MU128935">
    <property type="protein sequence ID" value="KAF9517028.1"/>
    <property type="molecule type" value="Genomic_DNA"/>
</dbReference>
<dbReference type="InterPro" id="IPR023213">
    <property type="entry name" value="CAT-like_dom_sf"/>
</dbReference>
<name>A0A9P6DZS1_9AGAM</name>
<comment type="similarity">
    <text evidence="1 5">Belongs to the carnitine/choline acetyltransferase family.</text>
</comment>
<evidence type="ECO:0000313" key="8">
    <source>
        <dbReference type="EMBL" id="KAF9517028.1"/>
    </source>
</evidence>
<dbReference type="Pfam" id="PF00755">
    <property type="entry name" value="Carn_acyltransf"/>
    <property type="match status" value="1"/>
</dbReference>
<evidence type="ECO:0000256" key="3">
    <source>
        <dbReference type="ARBA" id="ARBA00023315"/>
    </source>
</evidence>
<dbReference type="InterPro" id="IPR039551">
    <property type="entry name" value="Cho/carn_acyl_trans"/>
</dbReference>
<feature type="active site" description="Proton acceptor" evidence="4">
    <location>
        <position position="363"/>
    </location>
</feature>
<dbReference type="PANTHER" id="PTHR22589">
    <property type="entry name" value="CARNITINE O-ACYLTRANSFERASE"/>
    <property type="match status" value="1"/>
</dbReference>
<evidence type="ECO:0000313" key="9">
    <source>
        <dbReference type="Proteomes" id="UP000886523"/>
    </source>
</evidence>
<reference evidence="8" key="1">
    <citation type="journal article" date="2020" name="Nat. Commun.">
        <title>Large-scale genome sequencing of mycorrhizal fungi provides insights into the early evolution of symbiotic traits.</title>
        <authorList>
            <person name="Miyauchi S."/>
            <person name="Kiss E."/>
            <person name="Kuo A."/>
            <person name="Drula E."/>
            <person name="Kohler A."/>
            <person name="Sanchez-Garcia M."/>
            <person name="Morin E."/>
            <person name="Andreopoulos B."/>
            <person name="Barry K.W."/>
            <person name="Bonito G."/>
            <person name="Buee M."/>
            <person name="Carver A."/>
            <person name="Chen C."/>
            <person name="Cichocki N."/>
            <person name="Clum A."/>
            <person name="Culley D."/>
            <person name="Crous P.W."/>
            <person name="Fauchery L."/>
            <person name="Girlanda M."/>
            <person name="Hayes R.D."/>
            <person name="Keri Z."/>
            <person name="LaButti K."/>
            <person name="Lipzen A."/>
            <person name="Lombard V."/>
            <person name="Magnuson J."/>
            <person name="Maillard F."/>
            <person name="Murat C."/>
            <person name="Nolan M."/>
            <person name="Ohm R.A."/>
            <person name="Pangilinan J."/>
            <person name="Pereira M.F."/>
            <person name="Perotto S."/>
            <person name="Peter M."/>
            <person name="Pfister S."/>
            <person name="Riley R."/>
            <person name="Sitrit Y."/>
            <person name="Stielow J.B."/>
            <person name="Szollosi G."/>
            <person name="Zifcakova L."/>
            <person name="Stursova M."/>
            <person name="Spatafora J.W."/>
            <person name="Tedersoo L."/>
            <person name="Vaario L.M."/>
            <person name="Yamada A."/>
            <person name="Yan M."/>
            <person name="Wang P."/>
            <person name="Xu J."/>
            <person name="Bruns T."/>
            <person name="Baldrian P."/>
            <person name="Vilgalys R."/>
            <person name="Dunand C."/>
            <person name="Henrissat B."/>
            <person name="Grigoriev I.V."/>
            <person name="Hibbett D."/>
            <person name="Nagy L.G."/>
            <person name="Martin F.M."/>
        </authorList>
    </citation>
    <scope>NUCLEOTIDE SEQUENCE</scope>
    <source>
        <strain evidence="8">UP504</strain>
    </source>
</reference>
<dbReference type="Proteomes" id="UP000886523">
    <property type="component" value="Unassembled WGS sequence"/>
</dbReference>
<keyword evidence="9" id="KW-1185">Reference proteome</keyword>
<accession>A0A9P6DZS1</accession>
<dbReference type="InterPro" id="IPR000542">
    <property type="entry name" value="Carn_acyl_trans"/>
</dbReference>
<comment type="caution">
    <text evidence="8">The sequence shown here is derived from an EMBL/GenBank/DDBJ whole genome shotgun (WGS) entry which is preliminary data.</text>
</comment>
<dbReference type="AlphaFoldDB" id="A0A9P6DZS1"/>
<dbReference type="OrthoDB" id="240216at2759"/>
<dbReference type="PROSITE" id="PS00439">
    <property type="entry name" value="ACYLTRANSF_C_1"/>
    <property type="match status" value="1"/>
</dbReference>
<feature type="domain" description="Choline/carnitine acyltransferase" evidence="7">
    <location>
        <begin position="28"/>
        <end position="632"/>
    </location>
</feature>
<organism evidence="8 9">
    <name type="scientific">Hydnum rufescens UP504</name>
    <dbReference type="NCBI Taxonomy" id="1448309"/>
    <lineage>
        <taxon>Eukaryota</taxon>
        <taxon>Fungi</taxon>
        <taxon>Dikarya</taxon>
        <taxon>Basidiomycota</taxon>
        <taxon>Agaricomycotina</taxon>
        <taxon>Agaricomycetes</taxon>
        <taxon>Cantharellales</taxon>
        <taxon>Hydnaceae</taxon>
        <taxon>Hydnum</taxon>
    </lineage>
</organism>
<evidence type="ECO:0000259" key="7">
    <source>
        <dbReference type="Pfam" id="PF00755"/>
    </source>
</evidence>
<dbReference type="Gene3D" id="3.30.559.70">
    <property type="entry name" value="Choline/Carnitine o-acyltransferase, domain 2"/>
    <property type="match status" value="1"/>
</dbReference>
<dbReference type="GO" id="GO:0016746">
    <property type="term" value="F:acyltransferase activity"/>
    <property type="evidence" value="ECO:0007669"/>
    <property type="project" value="UniProtKB-KW"/>
</dbReference>
<dbReference type="SUPFAM" id="SSF52777">
    <property type="entry name" value="CoA-dependent acyltransferases"/>
    <property type="match status" value="2"/>
</dbReference>